<proteinExistence type="predicted"/>
<organism evidence="2 3">
    <name type="scientific">Rotaria socialis</name>
    <dbReference type="NCBI Taxonomy" id="392032"/>
    <lineage>
        <taxon>Eukaryota</taxon>
        <taxon>Metazoa</taxon>
        <taxon>Spiralia</taxon>
        <taxon>Gnathifera</taxon>
        <taxon>Rotifera</taxon>
        <taxon>Eurotatoria</taxon>
        <taxon>Bdelloidea</taxon>
        <taxon>Philodinida</taxon>
        <taxon>Philodinidae</taxon>
        <taxon>Rotaria</taxon>
    </lineage>
</organism>
<dbReference type="AlphaFoldDB" id="A0A821VRG5"/>
<evidence type="ECO:0000256" key="1">
    <source>
        <dbReference type="SAM" id="MobiDB-lite"/>
    </source>
</evidence>
<feature type="non-terminal residue" evidence="2">
    <location>
        <position position="62"/>
    </location>
</feature>
<feature type="non-terminal residue" evidence="2">
    <location>
        <position position="1"/>
    </location>
</feature>
<accession>A0A821VRG5</accession>
<feature type="compositionally biased region" description="Polar residues" evidence="1">
    <location>
        <begin position="35"/>
        <end position="47"/>
    </location>
</feature>
<evidence type="ECO:0000313" key="3">
    <source>
        <dbReference type="Proteomes" id="UP000663873"/>
    </source>
</evidence>
<protein>
    <submittedName>
        <fullName evidence="2">Uncharacterized protein</fullName>
    </submittedName>
</protein>
<comment type="caution">
    <text evidence="2">The sequence shown here is derived from an EMBL/GenBank/DDBJ whole genome shotgun (WGS) entry which is preliminary data.</text>
</comment>
<reference evidence="2" key="1">
    <citation type="submission" date="2021-02" db="EMBL/GenBank/DDBJ databases">
        <authorList>
            <person name="Nowell W R."/>
        </authorList>
    </citation>
    <scope>NUCLEOTIDE SEQUENCE</scope>
</reference>
<feature type="region of interest" description="Disordered" evidence="1">
    <location>
        <begin position="21"/>
        <end position="47"/>
    </location>
</feature>
<dbReference type="Proteomes" id="UP000663873">
    <property type="component" value="Unassembled WGS sequence"/>
</dbReference>
<evidence type="ECO:0000313" key="2">
    <source>
        <dbReference type="EMBL" id="CAF4910474.1"/>
    </source>
</evidence>
<dbReference type="EMBL" id="CAJOBP010079687">
    <property type="protein sequence ID" value="CAF4910474.1"/>
    <property type="molecule type" value="Genomic_DNA"/>
</dbReference>
<gene>
    <name evidence="2" type="ORF">UJA718_LOCUS45945</name>
</gene>
<sequence length="62" mass="6259">PPVPMMTTVRPPIPMIPSATLLQSAPTKPLFPSGATGTSHDTNSTPNLTTMASAAAAISNLS</sequence>
<name>A0A821VRG5_9BILA</name>
<keyword evidence="3" id="KW-1185">Reference proteome</keyword>